<name>A0A7X0PGK7_9BURK</name>
<dbReference type="EMBL" id="JACHLK010000008">
    <property type="protein sequence ID" value="MBB6561369.1"/>
    <property type="molecule type" value="Genomic_DNA"/>
</dbReference>
<evidence type="ECO:0000313" key="4">
    <source>
        <dbReference type="Proteomes" id="UP000575083"/>
    </source>
</evidence>
<feature type="compositionally biased region" description="Basic and acidic residues" evidence="1">
    <location>
        <begin position="125"/>
        <end position="147"/>
    </location>
</feature>
<dbReference type="RefSeq" id="WP_184860327.1">
    <property type="nucleotide sequence ID" value="NZ_JACHLK010000008.1"/>
</dbReference>
<protein>
    <recommendedName>
        <fullName evidence="5">YXWGXW repeat-containing protein</fullName>
    </recommendedName>
</protein>
<accession>A0A7X0PGK7</accession>
<evidence type="ECO:0000256" key="2">
    <source>
        <dbReference type="SAM" id="SignalP"/>
    </source>
</evidence>
<organism evidence="3 4">
    <name type="scientific">Acidovorax soli</name>
    <dbReference type="NCBI Taxonomy" id="592050"/>
    <lineage>
        <taxon>Bacteria</taxon>
        <taxon>Pseudomonadati</taxon>
        <taxon>Pseudomonadota</taxon>
        <taxon>Betaproteobacteria</taxon>
        <taxon>Burkholderiales</taxon>
        <taxon>Comamonadaceae</taxon>
        <taxon>Acidovorax</taxon>
    </lineage>
</organism>
<dbReference type="InterPro" id="IPR024447">
    <property type="entry name" value="YXWGXW_rpt"/>
</dbReference>
<evidence type="ECO:0008006" key="5">
    <source>
        <dbReference type="Google" id="ProtNLM"/>
    </source>
</evidence>
<feature type="region of interest" description="Disordered" evidence="1">
    <location>
        <begin position="118"/>
        <end position="147"/>
    </location>
</feature>
<sequence>MARIALAAASLALLSLSAVAPALASPSATVVIQTGTPSYYTPVQRPALAPLQVVPVQYHHAPPPPRYEAVPPHRRGMAWVPGHWEWRGGRHVWIGGHWVQARPGYHYREPRWEERGGRHYMRPGGWDRDGDGVPNRYDRRPDNPYRN</sequence>
<dbReference type="Proteomes" id="UP000575083">
    <property type="component" value="Unassembled WGS sequence"/>
</dbReference>
<dbReference type="Pfam" id="PF12779">
    <property type="entry name" value="WXXGXW"/>
    <property type="match status" value="2"/>
</dbReference>
<reference evidence="3 4" key="1">
    <citation type="submission" date="2020-08" db="EMBL/GenBank/DDBJ databases">
        <title>Functional genomics of gut bacteria from endangered species of beetles.</title>
        <authorList>
            <person name="Carlos-Shanley C."/>
        </authorList>
    </citation>
    <scope>NUCLEOTIDE SEQUENCE [LARGE SCALE GENOMIC DNA]</scope>
    <source>
        <strain evidence="3 4">S00198</strain>
    </source>
</reference>
<comment type="caution">
    <text evidence="3">The sequence shown here is derived from an EMBL/GenBank/DDBJ whole genome shotgun (WGS) entry which is preliminary data.</text>
</comment>
<evidence type="ECO:0000256" key="1">
    <source>
        <dbReference type="SAM" id="MobiDB-lite"/>
    </source>
</evidence>
<gene>
    <name evidence="3" type="ORF">HNP48_004062</name>
</gene>
<keyword evidence="2" id="KW-0732">Signal</keyword>
<evidence type="ECO:0000313" key="3">
    <source>
        <dbReference type="EMBL" id="MBB6561369.1"/>
    </source>
</evidence>
<feature type="chain" id="PRO_5030658927" description="YXWGXW repeat-containing protein" evidence="2">
    <location>
        <begin position="25"/>
        <end position="147"/>
    </location>
</feature>
<dbReference type="AlphaFoldDB" id="A0A7X0PGK7"/>
<feature type="signal peptide" evidence="2">
    <location>
        <begin position="1"/>
        <end position="24"/>
    </location>
</feature>
<keyword evidence="4" id="KW-1185">Reference proteome</keyword>
<proteinExistence type="predicted"/>